<dbReference type="EMBL" id="JAWDGP010005269">
    <property type="protein sequence ID" value="KAK3758449.1"/>
    <property type="molecule type" value="Genomic_DNA"/>
</dbReference>
<dbReference type="Proteomes" id="UP001283361">
    <property type="component" value="Unassembled WGS sequence"/>
</dbReference>
<name>A0AAE0YW86_9GAST</name>
<comment type="caution">
    <text evidence="1">The sequence shown here is derived from an EMBL/GenBank/DDBJ whole genome shotgun (WGS) entry which is preliminary data.</text>
</comment>
<protein>
    <submittedName>
        <fullName evidence="1">Uncharacterized protein</fullName>
    </submittedName>
</protein>
<gene>
    <name evidence="1" type="ORF">RRG08_058719</name>
</gene>
<proteinExistence type="predicted"/>
<dbReference type="AlphaFoldDB" id="A0AAE0YW86"/>
<evidence type="ECO:0000313" key="1">
    <source>
        <dbReference type="EMBL" id="KAK3758449.1"/>
    </source>
</evidence>
<sequence>MSVCLLVYIHDRCDFRYSSMSVCLLVYVHDRCDFCYSSMSVCLLVYVHDRCDFRYSSMSVWLLTNEALGEVRQKSFNNTGNVVRQSCSLVLFLSAIIAQGRPSFKFIHEGRLVQRQRFSVKPSIGCSRAPGQATGRPSLGSNSILLIADPSLYQLSYPAISENCGLSQKSVWFASPDWANNGSQSSNLSHGYSQSSAGKLFGSSPDNSTILHQLGRVTVLQSILIKGFLSSEDDPSCSTGAGVWLESVRESFMVPHLPALSAP</sequence>
<keyword evidence="2" id="KW-1185">Reference proteome</keyword>
<reference evidence="1" key="1">
    <citation type="journal article" date="2023" name="G3 (Bethesda)">
        <title>A reference genome for the long-term kleptoplast-retaining sea slug Elysia crispata morphotype clarki.</title>
        <authorList>
            <person name="Eastman K.E."/>
            <person name="Pendleton A.L."/>
            <person name="Shaikh M.A."/>
            <person name="Suttiyut T."/>
            <person name="Ogas R."/>
            <person name="Tomko P."/>
            <person name="Gavelis G."/>
            <person name="Widhalm J.R."/>
            <person name="Wisecaver J.H."/>
        </authorList>
    </citation>
    <scope>NUCLEOTIDE SEQUENCE</scope>
    <source>
        <strain evidence="1">ECLA1</strain>
    </source>
</reference>
<organism evidence="1 2">
    <name type="scientific">Elysia crispata</name>
    <name type="common">lettuce slug</name>
    <dbReference type="NCBI Taxonomy" id="231223"/>
    <lineage>
        <taxon>Eukaryota</taxon>
        <taxon>Metazoa</taxon>
        <taxon>Spiralia</taxon>
        <taxon>Lophotrochozoa</taxon>
        <taxon>Mollusca</taxon>
        <taxon>Gastropoda</taxon>
        <taxon>Heterobranchia</taxon>
        <taxon>Euthyneura</taxon>
        <taxon>Panpulmonata</taxon>
        <taxon>Sacoglossa</taxon>
        <taxon>Placobranchoidea</taxon>
        <taxon>Plakobranchidae</taxon>
        <taxon>Elysia</taxon>
    </lineage>
</organism>
<evidence type="ECO:0000313" key="2">
    <source>
        <dbReference type="Proteomes" id="UP001283361"/>
    </source>
</evidence>
<accession>A0AAE0YW86</accession>